<dbReference type="InterPro" id="IPR008271">
    <property type="entry name" value="Ser/Thr_kinase_AS"/>
</dbReference>
<feature type="region of interest" description="Disordered" evidence="4">
    <location>
        <begin position="245"/>
        <end position="264"/>
    </location>
</feature>
<feature type="compositionally biased region" description="Basic and acidic residues" evidence="4">
    <location>
        <begin position="190"/>
        <end position="204"/>
    </location>
</feature>
<dbReference type="Gene3D" id="3.30.200.20">
    <property type="entry name" value="Phosphorylase Kinase, domain 1"/>
    <property type="match status" value="1"/>
</dbReference>
<feature type="compositionally biased region" description="Acidic residues" evidence="4">
    <location>
        <begin position="371"/>
        <end position="383"/>
    </location>
</feature>
<reference evidence="6" key="1">
    <citation type="submission" date="2020-10" db="EMBL/GenBank/DDBJ databases">
        <authorList>
            <person name="Sedaghatjoo S."/>
        </authorList>
    </citation>
    <scope>NUCLEOTIDE SEQUENCE</scope>
    <source>
        <strain evidence="6">AZH3</strain>
    </source>
</reference>
<keyword evidence="1 3" id="KW-0547">Nucleotide-binding</keyword>
<dbReference type="PROSITE" id="PS50011">
    <property type="entry name" value="PROTEIN_KINASE_DOM"/>
    <property type="match status" value="1"/>
</dbReference>
<organism evidence="6 7">
    <name type="scientific">Tilletia caries</name>
    <name type="common">wheat bunt fungus</name>
    <dbReference type="NCBI Taxonomy" id="13290"/>
    <lineage>
        <taxon>Eukaryota</taxon>
        <taxon>Fungi</taxon>
        <taxon>Dikarya</taxon>
        <taxon>Basidiomycota</taxon>
        <taxon>Ustilaginomycotina</taxon>
        <taxon>Exobasidiomycetes</taxon>
        <taxon>Tilletiales</taxon>
        <taxon>Tilletiaceae</taxon>
        <taxon>Tilletia</taxon>
    </lineage>
</organism>
<dbReference type="EMBL" id="CAJHJG010000872">
    <property type="protein sequence ID" value="CAD6906830.1"/>
    <property type="molecule type" value="Genomic_DNA"/>
</dbReference>
<comment type="caution">
    <text evidence="6">The sequence shown here is derived from an EMBL/GenBank/DDBJ whole genome shotgun (WGS) entry which is preliminary data.</text>
</comment>
<dbReference type="InterPro" id="IPR011009">
    <property type="entry name" value="Kinase-like_dom_sf"/>
</dbReference>
<feature type="domain" description="Protein kinase" evidence="5">
    <location>
        <begin position="548"/>
        <end position="954"/>
    </location>
</feature>
<evidence type="ECO:0000256" key="2">
    <source>
        <dbReference type="ARBA" id="ARBA00022840"/>
    </source>
</evidence>
<dbReference type="PROSITE" id="PS00107">
    <property type="entry name" value="PROTEIN_KINASE_ATP"/>
    <property type="match status" value="1"/>
</dbReference>
<feature type="region of interest" description="Disordered" evidence="4">
    <location>
        <begin position="313"/>
        <end position="383"/>
    </location>
</feature>
<proteinExistence type="predicted"/>
<dbReference type="PROSITE" id="PS00108">
    <property type="entry name" value="PROTEIN_KINASE_ST"/>
    <property type="match status" value="1"/>
</dbReference>
<evidence type="ECO:0000256" key="1">
    <source>
        <dbReference type="ARBA" id="ARBA00022741"/>
    </source>
</evidence>
<sequence>MGVRPLTLVGLHPGSPLTAEPGETLAVLTNAGTPVGESGGGSTVLPPRPVLTRAMTNVHYTPTTEEWSRFLARQGVGLSPHPSPSAASVSGASTGRNRTRSSRISNATDGSGSASARMSTSISSLRSGEEGRDEARERERERESSLTAVLAPGSERMASKTFSSSSSSSATTTPTATTDSDTMSPISPMHLDHSTRERRVREDTNETTVGADSSGPTSLYALRSPFEVETDRFQGVNAGFFPAGSANEHEDAGGEGLSQSSAAGNSVGVMERIKALSRTWSASAINSVLPQDLARSLLGTSLDSFEAMASDLGEGVPSGSTSLQHLSGSYGANADRSRAHSRSQTAHIPSAPISTGGMSPSSSRSSSYLSENDDEDDEEDVDDDEPLHALQAAVSRSPSVSGGLGSGAGAGSGSFAGLMGSASASTPRIGTGGATVSSPMLMPQGAGGALSSTVGPRSPDRHWDAGFLGVSSSPISRRNQSSGNGGGSGSDITLMEDAARTDTAGERSADNTAQDDELMYSCSPTLFETAPLPVGQGGPGTTRSIDDFVVIEEIGRGAYGLVKKVRLRGPDGRPNGQEPYIIKFIIKSRILADCWRRHKTLGPIPIEIHVLDQLRRIPFIGTENGEEPPWAPSRLFDSLPSDDAQAHARRRPSSGFASTTVEEVQTAGGGEETVRQRTRSLASHPALCEMVEFFEDHEFYYLVMPCFGQGQDLFDFVEAAPEGLPSAQVRSILGQVADALRHLHANNIVHRDIKDENVVLDGLGNAQLIDFGSAAHVRPGRLFDTFSGTLDYAAAEILRGEKYGGKEQDVWALGVVAYVLLCGETPFWNGEEAIAGLTEGTRASAALKDRCALHWHPHEDEPSSDVQQQDQQHEASSSTDTSPAAKVVVSMMSNNEEAPETETDAELRARAGRDHGQPDGGGRVMDGADLIRQCLQLELDKRPTAEQVCSHRFLVGEGTGWVGECGWTRVGQIAQ</sequence>
<feature type="compositionally biased region" description="Polar residues" evidence="4">
    <location>
        <begin position="864"/>
        <end position="882"/>
    </location>
</feature>
<evidence type="ECO:0000259" key="5">
    <source>
        <dbReference type="PROSITE" id="PS50011"/>
    </source>
</evidence>
<feature type="compositionally biased region" description="Low complexity" evidence="4">
    <location>
        <begin position="159"/>
        <end position="184"/>
    </location>
</feature>
<feature type="region of interest" description="Disordered" evidence="4">
    <location>
        <begin position="856"/>
        <end position="884"/>
    </location>
</feature>
<dbReference type="Gene3D" id="1.10.510.10">
    <property type="entry name" value="Transferase(Phosphotransferase) domain 1"/>
    <property type="match status" value="1"/>
</dbReference>
<protein>
    <recommendedName>
        <fullName evidence="5">Protein kinase domain-containing protein</fullName>
    </recommendedName>
</protein>
<dbReference type="PANTHER" id="PTHR24346:SF51">
    <property type="entry name" value="PAS DOMAIN-CONTAINING SERINE_THREONINE-PROTEIN KINASE"/>
    <property type="match status" value="1"/>
</dbReference>
<feature type="compositionally biased region" description="Polar residues" evidence="4">
    <location>
        <begin position="206"/>
        <end position="217"/>
    </location>
</feature>
<dbReference type="Pfam" id="PF00069">
    <property type="entry name" value="Pkinase"/>
    <property type="match status" value="1"/>
</dbReference>
<gene>
    <name evidence="6" type="ORF">JKIAZH3_G8802</name>
</gene>
<feature type="compositionally biased region" description="Polar residues" evidence="4">
    <location>
        <begin position="318"/>
        <end position="327"/>
    </location>
</feature>
<evidence type="ECO:0000256" key="3">
    <source>
        <dbReference type="PROSITE-ProRule" id="PRU10141"/>
    </source>
</evidence>
<dbReference type="SMART" id="SM00220">
    <property type="entry name" value="S_TKc"/>
    <property type="match status" value="1"/>
</dbReference>
<dbReference type="PANTHER" id="PTHR24346">
    <property type="entry name" value="MAP/MICROTUBULE AFFINITY-REGULATING KINASE"/>
    <property type="match status" value="1"/>
</dbReference>
<dbReference type="InterPro" id="IPR000719">
    <property type="entry name" value="Prot_kinase_dom"/>
</dbReference>
<dbReference type="SUPFAM" id="SSF56112">
    <property type="entry name" value="Protein kinase-like (PK-like)"/>
    <property type="match status" value="1"/>
</dbReference>
<feature type="binding site" evidence="3">
    <location>
        <position position="587"/>
    </location>
    <ligand>
        <name>ATP</name>
        <dbReference type="ChEBI" id="CHEBI:30616"/>
    </ligand>
</feature>
<feature type="region of interest" description="Disordered" evidence="4">
    <location>
        <begin position="421"/>
        <end position="493"/>
    </location>
</feature>
<keyword evidence="7" id="KW-1185">Reference proteome</keyword>
<feature type="compositionally biased region" description="Low complexity" evidence="4">
    <location>
        <begin position="359"/>
        <end position="370"/>
    </location>
</feature>
<feature type="region of interest" description="Disordered" evidence="4">
    <location>
        <begin position="644"/>
        <end position="677"/>
    </location>
</feature>
<feature type="compositionally biased region" description="Low complexity" evidence="4">
    <location>
        <begin position="110"/>
        <end position="126"/>
    </location>
</feature>
<feature type="compositionally biased region" description="Basic and acidic residues" evidence="4">
    <location>
        <begin position="127"/>
        <end position="144"/>
    </location>
</feature>
<accession>A0ABN7INP3</accession>
<feature type="compositionally biased region" description="Low complexity" evidence="4">
    <location>
        <begin position="471"/>
        <end position="482"/>
    </location>
</feature>
<feature type="compositionally biased region" description="Low complexity" evidence="4">
    <location>
        <begin position="84"/>
        <end position="93"/>
    </location>
</feature>
<name>A0ABN7INP3_9BASI</name>
<evidence type="ECO:0000313" key="6">
    <source>
        <dbReference type="EMBL" id="CAD6906830.1"/>
    </source>
</evidence>
<evidence type="ECO:0000313" key="7">
    <source>
        <dbReference type="Proteomes" id="UP000836402"/>
    </source>
</evidence>
<dbReference type="InterPro" id="IPR017441">
    <property type="entry name" value="Protein_kinase_ATP_BS"/>
</dbReference>
<feature type="region of interest" description="Disordered" evidence="4">
    <location>
        <begin position="75"/>
        <end position="218"/>
    </location>
</feature>
<evidence type="ECO:0000256" key="4">
    <source>
        <dbReference type="SAM" id="MobiDB-lite"/>
    </source>
</evidence>
<keyword evidence="2 3" id="KW-0067">ATP-binding</keyword>
<dbReference type="Proteomes" id="UP000836402">
    <property type="component" value="Unassembled WGS sequence"/>
</dbReference>
<feature type="compositionally biased region" description="Polar residues" evidence="4">
    <location>
        <begin position="342"/>
        <end position="358"/>
    </location>
</feature>